<dbReference type="Proteomes" id="UP000219465">
    <property type="component" value="Unassembled WGS sequence"/>
</dbReference>
<evidence type="ECO:0000313" key="9">
    <source>
        <dbReference type="Proteomes" id="UP000219465"/>
    </source>
</evidence>
<evidence type="ECO:0000256" key="3">
    <source>
        <dbReference type="ARBA" id="ARBA00022857"/>
    </source>
</evidence>
<gene>
    <name evidence="8" type="ORF">SAMN05877838_1100</name>
</gene>
<organism evidence="8 9">
    <name type="scientific">Hoeflea halophila</name>
    <dbReference type="NCBI Taxonomy" id="714899"/>
    <lineage>
        <taxon>Bacteria</taxon>
        <taxon>Pseudomonadati</taxon>
        <taxon>Pseudomonadota</taxon>
        <taxon>Alphaproteobacteria</taxon>
        <taxon>Hyphomicrobiales</taxon>
        <taxon>Rhizobiaceae</taxon>
        <taxon>Hoeflea</taxon>
    </lineage>
</organism>
<dbReference type="Gene3D" id="3.40.605.10">
    <property type="entry name" value="Aldehyde Dehydrogenase, Chain A, domain 1"/>
    <property type="match status" value="1"/>
</dbReference>
<dbReference type="RefSeq" id="WP_097105744.1">
    <property type="nucleotide sequence ID" value="NZ_OCPC01000001.1"/>
</dbReference>
<dbReference type="Gene3D" id="3.40.309.10">
    <property type="entry name" value="Aldehyde Dehydrogenase, Chain A, domain 2"/>
    <property type="match status" value="1"/>
</dbReference>
<dbReference type="AlphaFoldDB" id="A0A286I767"/>
<keyword evidence="4" id="KW-0630">Potassium</keyword>
<dbReference type="CDD" id="cd07138">
    <property type="entry name" value="ALDH_CddD_SSP0762"/>
    <property type="match status" value="1"/>
</dbReference>
<dbReference type="InterPro" id="IPR016163">
    <property type="entry name" value="Ald_DH_C"/>
</dbReference>
<dbReference type="OrthoDB" id="9812625at2"/>
<proteinExistence type="inferred from homology"/>
<dbReference type="FunFam" id="3.40.605.10:FF:000007">
    <property type="entry name" value="NAD/NADP-dependent betaine aldehyde dehydrogenase"/>
    <property type="match status" value="1"/>
</dbReference>
<dbReference type="FunFam" id="3.40.309.10:FF:000012">
    <property type="entry name" value="Betaine aldehyde dehydrogenase"/>
    <property type="match status" value="1"/>
</dbReference>
<keyword evidence="9" id="KW-1185">Reference proteome</keyword>
<evidence type="ECO:0000256" key="4">
    <source>
        <dbReference type="ARBA" id="ARBA00022958"/>
    </source>
</evidence>
<keyword evidence="2" id="KW-0479">Metal-binding</keyword>
<dbReference type="InterPro" id="IPR016162">
    <property type="entry name" value="Ald_DH_N"/>
</dbReference>
<dbReference type="EMBL" id="OCPC01000001">
    <property type="protein sequence ID" value="SOE15902.1"/>
    <property type="molecule type" value="Genomic_DNA"/>
</dbReference>
<evidence type="ECO:0000256" key="6">
    <source>
        <dbReference type="ARBA" id="ARBA00023097"/>
    </source>
</evidence>
<keyword evidence="3" id="KW-0521">NADP</keyword>
<dbReference type="PANTHER" id="PTHR42804:SF1">
    <property type="entry name" value="ALDEHYDE DEHYDROGENASE-RELATED"/>
    <property type="match status" value="1"/>
</dbReference>
<evidence type="ECO:0000256" key="2">
    <source>
        <dbReference type="ARBA" id="ARBA00022723"/>
    </source>
</evidence>
<dbReference type="InterPro" id="IPR015590">
    <property type="entry name" value="Aldehyde_DH_dom"/>
</dbReference>
<dbReference type="GO" id="GO:0046872">
    <property type="term" value="F:metal ion binding"/>
    <property type="evidence" value="ECO:0007669"/>
    <property type="project" value="UniProtKB-KW"/>
</dbReference>
<name>A0A286I767_9HYPH</name>
<dbReference type="SUPFAM" id="SSF53720">
    <property type="entry name" value="ALDH-like"/>
    <property type="match status" value="1"/>
</dbReference>
<reference evidence="9" key="1">
    <citation type="submission" date="2017-08" db="EMBL/GenBank/DDBJ databases">
        <authorList>
            <person name="Varghese N."/>
            <person name="Submissions S."/>
        </authorList>
    </citation>
    <scope>NUCLEOTIDE SEQUENCE [LARGE SCALE GENOMIC DNA]</scope>
    <source>
        <strain evidence="9">KCTC 23107</strain>
    </source>
</reference>
<accession>A0A286I767</accession>
<evidence type="ECO:0000259" key="7">
    <source>
        <dbReference type="Pfam" id="PF00171"/>
    </source>
</evidence>
<sequence>MTIEQNIGRFYINGAWVDPSAGASLIDVINPATEQIVATVALGLRADAEKAIAAARAAFPGFSAWSAAERLALLGRIRDVYESRMDEIAEAISTEMGAPLAMAKSDQAWSGLGHIEATMTALKNFVFEEKRGSTLIVHEAIGVAGLITPWNWPMNQIACKVAPALAAGCTVVLKPSEIAPLSGILFAEILDEAGVPEGVFNLVNGDGPGVGQVLSGHPDIDIVSFTGSTRAGILVAKSAADTVKRVAQELGGKSPNIILADADIETAVSSGVEACFANSGQSCDAPTRMLVPRDRHEDALAIAKVTAEKLVTGDPRDPATDLGPVISQVQYDKIQGLIASGIQDGAQLVTGGRERPEGLAHGYYVKPTVFGGVTPEMRIAHEEIFGPVISIMPYDSEEQAVEIANDTVYGLAAYVQSGEIEHARRIARQLRAGQVHINSPDWDLFAPFGGYKQSGNGREYADWGLRDYLEAKALIGHG</sequence>
<keyword evidence="5" id="KW-0560">Oxidoreductase</keyword>
<evidence type="ECO:0000256" key="5">
    <source>
        <dbReference type="ARBA" id="ARBA00023002"/>
    </source>
</evidence>
<keyword evidence="6" id="KW-0558">Oxidation</keyword>
<dbReference type="InterPro" id="IPR016161">
    <property type="entry name" value="Ald_DH/histidinol_DH"/>
</dbReference>
<dbReference type="GO" id="GO:0016620">
    <property type="term" value="F:oxidoreductase activity, acting on the aldehyde or oxo group of donors, NAD or NADP as acceptor"/>
    <property type="evidence" value="ECO:0007669"/>
    <property type="project" value="InterPro"/>
</dbReference>
<dbReference type="PANTHER" id="PTHR42804">
    <property type="entry name" value="ALDEHYDE DEHYDROGENASE"/>
    <property type="match status" value="1"/>
</dbReference>
<evidence type="ECO:0000256" key="1">
    <source>
        <dbReference type="ARBA" id="ARBA00009986"/>
    </source>
</evidence>
<comment type="similarity">
    <text evidence="1">Belongs to the aldehyde dehydrogenase family.</text>
</comment>
<feature type="domain" description="Aldehyde dehydrogenase" evidence="7">
    <location>
        <begin position="16"/>
        <end position="473"/>
    </location>
</feature>
<protein>
    <submittedName>
        <fullName evidence="8">Aldehyde dehydrogenase (NAD+)</fullName>
    </submittedName>
</protein>
<evidence type="ECO:0000313" key="8">
    <source>
        <dbReference type="EMBL" id="SOE15902.1"/>
    </source>
</evidence>
<dbReference type="Pfam" id="PF00171">
    <property type="entry name" value="Aldedh"/>
    <property type="match status" value="1"/>
</dbReference>